<sequence>MSQTSNLFFLFVFFTTSLFAQNTAEKALVQRYPFDHNFFNLETLQYSNAQKDVSESFKTKSKYAGRYKGLAAEQLVHQGVVFKVLADHSLLLKNLATQKTRTLPNKEEGLAIEGGCLLLEAINGIVCLKTLEAAKGYRVYKYDQRGKELFGVEITHSEFVQHNDFTYHLPYLDYLMHTTNHIVFASYVDRIPKTVVLNTLDGRLSKFDFSSVGVIRDARTDLDLHGFVQLKRLSSSINVTYINMDFEYKNPFFKRSTQLETLVLGTTLFLVAYNNRSPEARLFAIDLSTQTLQWEVDVTAFGKDATSAYSKTVWLAAYEGKIILEAYETKGKSLQILDSYNGKSLWKSF</sequence>
<dbReference type="EMBL" id="CACVAQ010000343">
    <property type="protein sequence ID" value="CAA6824315.1"/>
    <property type="molecule type" value="Genomic_DNA"/>
</dbReference>
<protein>
    <submittedName>
        <fullName evidence="2">Uncharacterized protein</fullName>
    </submittedName>
</protein>
<name>A0A6S6TY07_9BACT</name>
<accession>A0A6S6TY07</accession>
<keyword evidence="1" id="KW-0732">Signal</keyword>
<dbReference type="InterPro" id="IPR011047">
    <property type="entry name" value="Quinoprotein_ADH-like_sf"/>
</dbReference>
<proteinExistence type="predicted"/>
<evidence type="ECO:0000313" key="2">
    <source>
        <dbReference type="EMBL" id="CAA6824315.1"/>
    </source>
</evidence>
<feature type="signal peptide" evidence="1">
    <location>
        <begin position="1"/>
        <end position="20"/>
    </location>
</feature>
<evidence type="ECO:0000256" key="1">
    <source>
        <dbReference type="SAM" id="SignalP"/>
    </source>
</evidence>
<dbReference type="SUPFAM" id="SSF50998">
    <property type="entry name" value="Quinoprotein alcohol dehydrogenase-like"/>
    <property type="match status" value="1"/>
</dbReference>
<dbReference type="AlphaFoldDB" id="A0A6S6TY07"/>
<reference evidence="2" key="1">
    <citation type="submission" date="2020-01" db="EMBL/GenBank/DDBJ databases">
        <authorList>
            <person name="Meier V. D."/>
            <person name="Meier V D."/>
        </authorList>
    </citation>
    <scope>NUCLEOTIDE SEQUENCE</scope>
    <source>
        <strain evidence="2">HLG_WM_MAG_10</strain>
    </source>
</reference>
<organism evidence="2">
    <name type="scientific">uncultured Aureispira sp</name>
    <dbReference type="NCBI Taxonomy" id="1331704"/>
    <lineage>
        <taxon>Bacteria</taxon>
        <taxon>Pseudomonadati</taxon>
        <taxon>Bacteroidota</taxon>
        <taxon>Saprospiria</taxon>
        <taxon>Saprospirales</taxon>
        <taxon>Saprospiraceae</taxon>
        <taxon>Aureispira</taxon>
        <taxon>environmental samples</taxon>
    </lineage>
</organism>
<gene>
    <name evidence="2" type="ORF">HELGO_WM48193</name>
</gene>
<feature type="chain" id="PRO_5027836665" evidence="1">
    <location>
        <begin position="21"/>
        <end position="349"/>
    </location>
</feature>